<evidence type="ECO:0000313" key="3">
    <source>
        <dbReference type="Proteomes" id="UP001231189"/>
    </source>
</evidence>
<gene>
    <name evidence="2" type="ORF">QYE76_008728</name>
</gene>
<proteinExistence type="predicted"/>
<reference evidence="2" key="1">
    <citation type="submission" date="2023-07" db="EMBL/GenBank/DDBJ databases">
        <title>A chromosome-level genome assembly of Lolium multiflorum.</title>
        <authorList>
            <person name="Chen Y."/>
            <person name="Copetti D."/>
            <person name="Kolliker R."/>
            <person name="Studer B."/>
        </authorList>
    </citation>
    <scope>NUCLEOTIDE SEQUENCE</scope>
    <source>
        <strain evidence="2">02402/16</strain>
        <tissue evidence="2">Leaf</tissue>
    </source>
</reference>
<dbReference type="AlphaFoldDB" id="A0AAD8TQM6"/>
<name>A0AAD8TQM6_LOLMU</name>
<protein>
    <submittedName>
        <fullName evidence="2">Uncharacterized protein</fullName>
    </submittedName>
</protein>
<accession>A0AAD8TQM6</accession>
<dbReference type="PANTHER" id="PTHR47481">
    <property type="match status" value="1"/>
</dbReference>
<feature type="region of interest" description="Disordered" evidence="1">
    <location>
        <begin position="288"/>
        <end position="351"/>
    </location>
</feature>
<keyword evidence="3" id="KW-1185">Reference proteome</keyword>
<dbReference type="EMBL" id="JAUUTY010000001">
    <property type="protein sequence ID" value="KAK1692031.1"/>
    <property type="molecule type" value="Genomic_DNA"/>
</dbReference>
<dbReference type="Pfam" id="PF14223">
    <property type="entry name" value="Retrotran_gag_2"/>
    <property type="match status" value="1"/>
</dbReference>
<feature type="compositionally biased region" description="Basic and acidic residues" evidence="1">
    <location>
        <begin position="296"/>
        <end position="311"/>
    </location>
</feature>
<dbReference type="PANTHER" id="PTHR47481:SF31">
    <property type="entry name" value="OS01G0873500 PROTEIN"/>
    <property type="match status" value="1"/>
</dbReference>
<evidence type="ECO:0000313" key="2">
    <source>
        <dbReference type="EMBL" id="KAK1692031.1"/>
    </source>
</evidence>
<evidence type="ECO:0000256" key="1">
    <source>
        <dbReference type="SAM" id="MobiDB-lite"/>
    </source>
</evidence>
<sequence>MIFSPSVDGTKTAPSKTLPAVEGSSNLVANPEYATLFKQDQRILSGLFGSLTPAVLGHILFLKTYAQVWEALDQMFASRSKAKIVQLLSQLVKPKKREVSMYDYFHHMKRVTDTMTSIGKPLEDDELVSYILAGLGDDFDNFTMSITVMTGKGEDFTLSDPYGHMTAYEARGHQGGGHGSDNRYDNFGHGGNAQGGGRGHGGKSTCQIRDIYGHDALRCYSRFNHAIQPETSSRMDGYTSTGDGADPSWYLDSGATDHMANDMERLDLQDAYKGNDQIQVVNGNVDHAMHGLHAPPHVDRADPVGADHDGPDVAAQPGDGPDASPPPSPSIPSHGMAPGNEGSAASLRGYSPPAVTDLMRTRLRNEVVQPRKLFNGIIRYNPAKCAFASEPVSHLDALATPAWKTAMDSEFRLSVTTTLGASSSHLIII</sequence>
<organism evidence="2 3">
    <name type="scientific">Lolium multiflorum</name>
    <name type="common">Italian ryegrass</name>
    <name type="synonym">Lolium perenne subsp. multiflorum</name>
    <dbReference type="NCBI Taxonomy" id="4521"/>
    <lineage>
        <taxon>Eukaryota</taxon>
        <taxon>Viridiplantae</taxon>
        <taxon>Streptophyta</taxon>
        <taxon>Embryophyta</taxon>
        <taxon>Tracheophyta</taxon>
        <taxon>Spermatophyta</taxon>
        <taxon>Magnoliopsida</taxon>
        <taxon>Liliopsida</taxon>
        <taxon>Poales</taxon>
        <taxon>Poaceae</taxon>
        <taxon>BOP clade</taxon>
        <taxon>Pooideae</taxon>
        <taxon>Poodae</taxon>
        <taxon>Poeae</taxon>
        <taxon>Poeae Chloroplast Group 2 (Poeae type)</taxon>
        <taxon>Loliodinae</taxon>
        <taxon>Loliinae</taxon>
        <taxon>Lolium</taxon>
    </lineage>
</organism>
<comment type="caution">
    <text evidence="2">The sequence shown here is derived from an EMBL/GenBank/DDBJ whole genome shotgun (WGS) entry which is preliminary data.</text>
</comment>
<dbReference type="Proteomes" id="UP001231189">
    <property type="component" value="Unassembled WGS sequence"/>
</dbReference>